<gene>
    <name evidence="6" type="ORF">FHS87_000221</name>
</gene>
<dbReference type="EMBL" id="JACIJD010000001">
    <property type="protein sequence ID" value="MBB5692210.1"/>
    <property type="molecule type" value="Genomic_DNA"/>
</dbReference>
<dbReference type="SUPFAM" id="SSF49482">
    <property type="entry name" value="Aromatic compound dioxygenase"/>
    <property type="match status" value="1"/>
</dbReference>
<evidence type="ECO:0000259" key="5">
    <source>
        <dbReference type="PROSITE" id="PS00083"/>
    </source>
</evidence>
<dbReference type="PANTHER" id="PTHR33711">
    <property type="entry name" value="DIOXYGENASE, PUTATIVE (AFU_ORTHOLOGUE AFUA_2G02910)-RELATED"/>
    <property type="match status" value="1"/>
</dbReference>
<proteinExistence type="inferred from homology"/>
<dbReference type="Pfam" id="PF00775">
    <property type="entry name" value="Dioxygenase_C"/>
    <property type="match status" value="1"/>
</dbReference>
<name>A0A840XY91_9PROT</name>
<organism evidence="6 7">
    <name type="scientific">Muricoccus pecuniae</name>
    <dbReference type="NCBI Taxonomy" id="693023"/>
    <lineage>
        <taxon>Bacteria</taxon>
        <taxon>Pseudomonadati</taxon>
        <taxon>Pseudomonadota</taxon>
        <taxon>Alphaproteobacteria</taxon>
        <taxon>Acetobacterales</taxon>
        <taxon>Roseomonadaceae</taxon>
        <taxon>Muricoccus</taxon>
    </lineage>
</organism>
<dbReference type="NCBIfam" id="TIGR02423">
    <property type="entry name" value="protocat_alph"/>
    <property type="match status" value="1"/>
</dbReference>
<dbReference type="RefSeq" id="WP_246417716.1">
    <property type="nucleotide sequence ID" value="NZ_JACIJD010000001.1"/>
</dbReference>
<evidence type="ECO:0000256" key="2">
    <source>
        <dbReference type="ARBA" id="ARBA00022964"/>
    </source>
</evidence>
<reference evidence="6 7" key="1">
    <citation type="submission" date="2020-08" db="EMBL/GenBank/DDBJ databases">
        <title>Genomic Encyclopedia of Type Strains, Phase IV (KMG-IV): sequencing the most valuable type-strain genomes for metagenomic binning, comparative biology and taxonomic classification.</title>
        <authorList>
            <person name="Goeker M."/>
        </authorList>
    </citation>
    <scope>NUCLEOTIDE SEQUENCE [LARGE SCALE GENOMIC DNA]</scope>
    <source>
        <strain evidence="6 7">DSM 25622</strain>
    </source>
</reference>
<evidence type="ECO:0000256" key="1">
    <source>
        <dbReference type="ARBA" id="ARBA00007825"/>
    </source>
</evidence>
<keyword evidence="2 6" id="KW-0223">Dioxygenase</keyword>
<comment type="caution">
    <text evidence="6">The sequence shown here is derived from an EMBL/GenBank/DDBJ whole genome shotgun (WGS) entry which is preliminary data.</text>
</comment>
<dbReference type="PROSITE" id="PS00083">
    <property type="entry name" value="INTRADIOL_DIOXYGENAS"/>
    <property type="match status" value="1"/>
</dbReference>
<feature type="compositionally biased region" description="Polar residues" evidence="4">
    <location>
        <begin position="1"/>
        <end position="13"/>
    </location>
</feature>
<sequence length="213" mass="22856">MTDATTSRASNATPELAPSEATMERLVASAHQTAGPYWHLVDFPEWADTTRHFADNLPEGGQRITVTGVVRDGTGAPVTDALVEIWHADPAGRYPDGNGDPTAFQGYGRCATDKEGRFRFVTLKPGPVPVGPHAGANAMQAPHMAVALFARGLLQHLSTRLYFEGEALNETDPVLRAVPEARRGTMIAKPAGNGAWTLDLRLQGEGETVWMAV</sequence>
<keyword evidence="7" id="KW-1185">Reference proteome</keyword>
<evidence type="ECO:0000313" key="7">
    <source>
        <dbReference type="Proteomes" id="UP000580654"/>
    </source>
</evidence>
<dbReference type="GO" id="GO:0008199">
    <property type="term" value="F:ferric iron binding"/>
    <property type="evidence" value="ECO:0007669"/>
    <property type="project" value="InterPro"/>
</dbReference>
<feature type="region of interest" description="Disordered" evidence="4">
    <location>
        <begin position="1"/>
        <end position="21"/>
    </location>
</feature>
<dbReference type="Proteomes" id="UP000580654">
    <property type="component" value="Unassembled WGS sequence"/>
</dbReference>
<accession>A0A840XY91</accession>
<evidence type="ECO:0000256" key="4">
    <source>
        <dbReference type="SAM" id="MobiDB-lite"/>
    </source>
</evidence>
<feature type="domain" description="Intradiol ring-cleavage dioxygenases" evidence="5">
    <location>
        <begin position="66"/>
        <end position="94"/>
    </location>
</feature>
<dbReference type="InterPro" id="IPR015889">
    <property type="entry name" value="Intradiol_dOase_core"/>
</dbReference>
<evidence type="ECO:0000256" key="3">
    <source>
        <dbReference type="ARBA" id="ARBA00023002"/>
    </source>
</evidence>
<dbReference type="EC" id="1.13.11.3" evidence="6"/>
<dbReference type="GO" id="GO:0018578">
    <property type="term" value="F:protocatechuate 3,4-dioxygenase activity"/>
    <property type="evidence" value="ECO:0007669"/>
    <property type="project" value="UniProtKB-EC"/>
</dbReference>
<dbReference type="PANTHER" id="PTHR33711:SF9">
    <property type="entry name" value="PROTOCATECHUATE 3,4-DIOXYGENASE ALPHA CHAIN"/>
    <property type="match status" value="1"/>
</dbReference>
<dbReference type="AlphaFoldDB" id="A0A840XY91"/>
<dbReference type="InterPro" id="IPR050770">
    <property type="entry name" value="Intradiol_RC_Dioxygenase"/>
</dbReference>
<keyword evidence="3 6" id="KW-0560">Oxidoreductase</keyword>
<evidence type="ECO:0000313" key="6">
    <source>
        <dbReference type="EMBL" id="MBB5692210.1"/>
    </source>
</evidence>
<comment type="similarity">
    <text evidence="1">Belongs to the intradiol ring-cleavage dioxygenase family.</text>
</comment>
<protein>
    <submittedName>
        <fullName evidence="6">Protocatechuate 3,4-dioxygenase alpha subunit</fullName>
        <ecNumber evidence="6">1.13.11.3</ecNumber>
    </submittedName>
</protein>
<dbReference type="InterPro" id="IPR012786">
    <property type="entry name" value="Protocat_dOase_a"/>
</dbReference>
<dbReference type="InterPro" id="IPR000627">
    <property type="entry name" value="Intradiol_dOase_C"/>
</dbReference>
<dbReference type="Gene3D" id="2.60.130.10">
    <property type="entry name" value="Aromatic compound dioxygenase"/>
    <property type="match status" value="1"/>
</dbReference>